<dbReference type="CDD" id="cd03258">
    <property type="entry name" value="ABC_MetN_methionine_transporter"/>
    <property type="match status" value="1"/>
</dbReference>
<dbReference type="SUPFAM" id="SSF52540">
    <property type="entry name" value="P-loop containing nucleoside triphosphate hydrolases"/>
    <property type="match status" value="1"/>
</dbReference>
<accession>A0A1J5JHH3</accession>
<comment type="similarity">
    <text evidence="1">Belongs to the ABC transporter superfamily.</text>
</comment>
<keyword evidence="5 10" id="KW-0067">ATP-binding</keyword>
<dbReference type="GO" id="GO:0016887">
    <property type="term" value="F:ATP hydrolysis activity"/>
    <property type="evidence" value="ECO:0007669"/>
    <property type="project" value="InterPro"/>
</dbReference>
<keyword evidence="7" id="KW-0029">Amino-acid transport</keyword>
<dbReference type="InterPro" id="IPR050086">
    <property type="entry name" value="MetN_ABC_transporter-like"/>
</dbReference>
<keyword evidence="8" id="KW-0472">Membrane</keyword>
<comment type="caution">
    <text evidence="10">The sequence shown here is derived from an EMBL/GenBank/DDBJ whole genome shotgun (WGS) entry which is preliminary data.</text>
</comment>
<evidence type="ECO:0000259" key="9">
    <source>
        <dbReference type="PROSITE" id="PS50893"/>
    </source>
</evidence>
<keyword evidence="10" id="KW-0378">Hydrolase</keyword>
<dbReference type="PROSITE" id="PS50893">
    <property type="entry name" value="ABC_TRANSPORTER_2"/>
    <property type="match status" value="1"/>
</dbReference>
<dbReference type="InterPro" id="IPR027417">
    <property type="entry name" value="P-loop_NTPase"/>
</dbReference>
<evidence type="ECO:0000256" key="3">
    <source>
        <dbReference type="ARBA" id="ARBA00022475"/>
    </source>
</evidence>
<dbReference type="Pfam" id="PF09383">
    <property type="entry name" value="NIL"/>
    <property type="match status" value="1"/>
</dbReference>
<evidence type="ECO:0000256" key="8">
    <source>
        <dbReference type="ARBA" id="ARBA00023136"/>
    </source>
</evidence>
<dbReference type="GO" id="GO:0006865">
    <property type="term" value="P:amino acid transport"/>
    <property type="evidence" value="ECO:0007669"/>
    <property type="project" value="UniProtKB-KW"/>
</dbReference>
<dbReference type="PANTHER" id="PTHR43166:SF30">
    <property type="entry name" value="METHIONINE IMPORT ATP-BINDING PROTEIN METN"/>
    <property type="match status" value="1"/>
</dbReference>
<evidence type="ECO:0000256" key="4">
    <source>
        <dbReference type="ARBA" id="ARBA00022741"/>
    </source>
</evidence>
<dbReference type="PROSITE" id="PS00211">
    <property type="entry name" value="ABC_TRANSPORTER_1"/>
    <property type="match status" value="1"/>
</dbReference>
<evidence type="ECO:0000256" key="6">
    <source>
        <dbReference type="ARBA" id="ARBA00022967"/>
    </source>
</evidence>
<evidence type="ECO:0000313" key="11">
    <source>
        <dbReference type="Proteomes" id="UP000182743"/>
    </source>
</evidence>
<sequence>MVKIENLSKTFTTKDGKLIQALENINLDIAEGEIFGIIGRSGAGKSTLVRCINMLEKPTSGRVIIDGRDLTTYSDRQLRRARQQIGMIFQQFNLFSARNVAGNVAFPLEIAGQPRRVIQEKVKRSLELVGLSDKAGHYPAELSGGQKQRVGIARALASEPRLLLCDEPTSALDPQTTASILSLLRDINKNLGLTIIIITHEMQVIKEICDRVAVLNHGRIVEAGSVLDIFTAPRHPVTRELIKSILDTSIPEQVLAGYNPAGTSLLVRLSFIGHSAGEPVISRMIQEYNVQANILYGKIDHIKDTPFGTLTLELSGQPDALNAAVAFLQGKQLSIEVLERQ</sequence>
<reference evidence="10 11" key="1">
    <citation type="submission" date="2016-08" db="EMBL/GenBank/DDBJ databases">
        <title>Genome-based comparison of Moorella thermoacetic strains.</title>
        <authorList>
            <person name="Poehlein A."/>
            <person name="Bengelsdorf F.R."/>
            <person name="Esser C."/>
            <person name="Duerre P."/>
            <person name="Daniel R."/>
        </authorList>
    </citation>
    <scope>NUCLEOTIDE SEQUENCE [LARGE SCALE GENOMIC DNA]</scope>
    <source>
        <strain evidence="10 11">DSM 11768</strain>
    </source>
</reference>
<evidence type="ECO:0000256" key="5">
    <source>
        <dbReference type="ARBA" id="ARBA00022840"/>
    </source>
</evidence>
<feature type="domain" description="ABC transporter" evidence="9">
    <location>
        <begin position="2"/>
        <end position="242"/>
    </location>
</feature>
<protein>
    <submittedName>
        <fullName evidence="10">Methionine import ATP-binding protein MetN</fullName>
        <ecNumber evidence="10">3.6.3.-</ecNumber>
    </submittedName>
</protein>
<gene>
    <name evidence="10" type="primary">metN</name>
    <name evidence="10" type="ORF">MOOR_13830</name>
</gene>
<dbReference type="EC" id="3.6.3.-" evidence="10"/>
<evidence type="ECO:0000256" key="1">
    <source>
        <dbReference type="ARBA" id="ARBA00005417"/>
    </source>
</evidence>
<evidence type="ECO:0000313" key="10">
    <source>
        <dbReference type="EMBL" id="OIQ08986.1"/>
    </source>
</evidence>
<dbReference type="InterPro" id="IPR045865">
    <property type="entry name" value="ACT-like_dom_sf"/>
</dbReference>
<dbReference type="GO" id="GO:0005886">
    <property type="term" value="C:plasma membrane"/>
    <property type="evidence" value="ECO:0007669"/>
    <property type="project" value="UniProtKB-ARBA"/>
</dbReference>
<dbReference type="EMBL" id="MIHH01000006">
    <property type="protein sequence ID" value="OIQ08986.1"/>
    <property type="molecule type" value="Genomic_DNA"/>
</dbReference>
<dbReference type="GO" id="GO:0005524">
    <property type="term" value="F:ATP binding"/>
    <property type="evidence" value="ECO:0007669"/>
    <property type="project" value="UniProtKB-KW"/>
</dbReference>
<dbReference type="Proteomes" id="UP000182743">
    <property type="component" value="Unassembled WGS sequence"/>
</dbReference>
<dbReference type="FunFam" id="3.40.50.300:FF:000056">
    <property type="entry name" value="Cell division ATP-binding protein FtsE"/>
    <property type="match status" value="1"/>
</dbReference>
<dbReference type="InterPro" id="IPR017871">
    <property type="entry name" value="ABC_transporter-like_CS"/>
</dbReference>
<organism evidence="10 11">
    <name type="scientific">Neomoorella thermoacetica</name>
    <name type="common">Clostridium thermoaceticum</name>
    <dbReference type="NCBI Taxonomy" id="1525"/>
    <lineage>
        <taxon>Bacteria</taxon>
        <taxon>Bacillati</taxon>
        <taxon>Bacillota</taxon>
        <taxon>Clostridia</taxon>
        <taxon>Neomoorellales</taxon>
        <taxon>Neomoorellaceae</taxon>
        <taxon>Neomoorella</taxon>
    </lineage>
</organism>
<dbReference type="AlphaFoldDB" id="A0A1J5JHH3"/>
<dbReference type="Pfam" id="PF00005">
    <property type="entry name" value="ABC_tran"/>
    <property type="match status" value="1"/>
</dbReference>
<dbReference type="InterPro" id="IPR018449">
    <property type="entry name" value="NIL_domain"/>
</dbReference>
<dbReference type="SUPFAM" id="SSF55021">
    <property type="entry name" value="ACT-like"/>
    <property type="match status" value="1"/>
</dbReference>
<keyword evidence="3" id="KW-1003">Cell membrane</keyword>
<name>A0A1J5JHH3_NEOTH</name>
<dbReference type="SMART" id="SM00382">
    <property type="entry name" value="AAA"/>
    <property type="match status" value="1"/>
</dbReference>
<evidence type="ECO:0000256" key="2">
    <source>
        <dbReference type="ARBA" id="ARBA00022448"/>
    </source>
</evidence>
<dbReference type="InterPro" id="IPR003593">
    <property type="entry name" value="AAA+_ATPase"/>
</dbReference>
<dbReference type="PANTHER" id="PTHR43166">
    <property type="entry name" value="AMINO ACID IMPORT ATP-BINDING PROTEIN"/>
    <property type="match status" value="1"/>
</dbReference>
<keyword evidence="2" id="KW-0813">Transport</keyword>
<keyword evidence="6" id="KW-1278">Translocase</keyword>
<evidence type="ECO:0000256" key="7">
    <source>
        <dbReference type="ARBA" id="ARBA00022970"/>
    </source>
</evidence>
<dbReference type="RefSeq" id="WP_071520834.1">
    <property type="nucleotide sequence ID" value="NZ_MIHH01000006.1"/>
</dbReference>
<dbReference type="Gene3D" id="3.40.50.300">
    <property type="entry name" value="P-loop containing nucleotide triphosphate hydrolases"/>
    <property type="match status" value="1"/>
</dbReference>
<dbReference type="InterPro" id="IPR003439">
    <property type="entry name" value="ABC_transporter-like_ATP-bd"/>
</dbReference>
<proteinExistence type="inferred from homology"/>
<dbReference type="SMART" id="SM00930">
    <property type="entry name" value="NIL"/>
    <property type="match status" value="1"/>
</dbReference>
<keyword evidence="4" id="KW-0547">Nucleotide-binding</keyword>
<dbReference type="Gene3D" id="3.30.70.260">
    <property type="match status" value="1"/>
</dbReference>
<dbReference type="InterPro" id="IPR041701">
    <property type="entry name" value="MetN_ABC"/>
</dbReference>